<evidence type="ECO:0000313" key="1">
    <source>
        <dbReference type="EMBL" id="MER7181734.1"/>
    </source>
</evidence>
<gene>
    <name evidence="1" type="ORF">ABT404_20005</name>
</gene>
<dbReference type="RefSeq" id="WP_350782792.1">
    <property type="nucleotide sequence ID" value="NZ_JBEPEK010000135.1"/>
</dbReference>
<keyword evidence="2" id="KW-1185">Reference proteome</keyword>
<dbReference type="EMBL" id="JBEPEK010000135">
    <property type="protein sequence ID" value="MER7181734.1"/>
    <property type="molecule type" value="Genomic_DNA"/>
</dbReference>
<reference evidence="1 2" key="1">
    <citation type="submission" date="2024-06" db="EMBL/GenBank/DDBJ databases">
        <title>The Natural Products Discovery Center: Release of the First 8490 Sequenced Strains for Exploring Actinobacteria Biosynthetic Diversity.</title>
        <authorList>
            <person name="Kalkreuter E."/>
            <person name="Kautsar S.A."/>
            <person name="Yang D."/>
            <person name="Bader C.D."/>
            <person name="Teijaro C.N."/>
            <person name="Fluegel L."/>
            <person name="Davis C.M."/>
            <person name="Simpson J.R."/>
            <person name="Lauterbach L."/>
            <person name="Steele A.D."/>
            <person name="Gui C."/>
            <person name="Meng S."/>
            <person name="Li G."/>
            <person name="Viehrig K."/>
            <person name="Ye F."/>
            <person name="Su P."/>
            <person name="Kiefer A.F."/>
            <person name="Nichols A."/>
            <person name="Cepeda A.J."/>
            <person name="Yan W."/>
            <person name="Fan B."/>
            <person name="Jiang Y."/>
            <person name="Adhikari A."/>
            <person name="Zheng C.-J."/>
            <person name="Schuster L."/>
            <person name="Cowan T.M."/>
            <person name="Smanski M.J."/>
            <person name="Chevrette M.G."/>
            <person name="De Carvalho L.P.S."/>
            <person name="Shen B."/>
        </authorList>
    </citation>
    <scope>NUCLEOTIDE SEQUENCE [LARGE SCALE GENOMIC DNA]</scope>
    <source>
        <strain evidence="1 2">NPDC000234</strain>
    </source>
</reference>
<comment type="caution">
    <text evidence="1">The sequence shown here is derived from an EMBL/GenBank/DDBJ whole genome shotgun (WGS) entry which is preliminary data.</text>
</comment>
<name>A0ABV1WY76_9ACTN</name>
<protein>
    <submittedName>
        <fullName evidence="1">Uncharacterized protein</fullName>
    </submittedName>
</protein>
<proteinExistence type="predicted"/>
<accession>A0ABV1WY76</accession>
<sequence length="152" mass="16129">MTDAMAFELNRYDWDVTLKLPFSAYPNAERRTYALFCSDGVGRFAAEIFGTEEAGGQQALQGVVLDSGHPVCDAFVGTQAPAVAGTPVGYFTPKIACSERRQSDGAPCSRAARWVIAGWGQEGPEHITACGYHAGDALDHVTALSVSDVTAL</sequence>
<dbReference type="Proteomes" id="UP001474181">
    <property type="component" value="Unassembled WGS sequence"/>
</dbReference>
<evidence type="ECO:0000313" key="2">
    <source>
        <dbReference type="Proteomes" id="UP001474181"/>
    </source>
</evidence>
<organism evidence="1 2">
    <name type="scientific">Streptomyces hyaluromycini</name>
    <dbReference type="NCBI Taxonomy" id="1377993"/>
    <lineage>
        <taxon>Bacteria</taxon>
        <taxon>Bacillati</taxon>
        <taxon>Actinomycetota</taxon>
        <taxon>Actinomycetes</taxon>
        <taxon>Kitasatosporales</taxon>
        <taxon>Streptomycetaceae</taxon>
        <taxon>Streptomyces</taxon>
    </lineage>
</organism>